<sequence>MVAVEDQHAVLAAEHDRLLAGDGLAVHARALGAGVELGIGGLEETGTRAALVRPLGHHEVPRLRGDGDAVVCGRRRERAGGLDLVVLERLGPAVGRDDRDLAGAVVEERGQAVVDDDVAGCLGGDQHVVEGGLGRVVVRVVAVRLAPGAGVEERPAALRGDGHVAAVAGVGQAVEAVEREVGLDVERRGVQHEHPAVVGEGDAGVRAAASVAPASCSWPSSAWSPSVSAGSADSVDPAVSLEASSVGEAESPEPGLPQAESTSARAAREAPAARARRGVVAVVLDMEFLARVGAPFVEG</sequence>
<evidence type="ECO:0000313" key="3">
    <source>
        <dbReference type="Proteomes" id="UP000245166"/>
    </source>
</evidence>
<evidence type="ECO:0000256" key="1">
    <source>
        <dbReference type="SAM" id="MobiDB-lite"/>
    </source>
</evidence>
<feature type="compositionally biased region" description="Low complexity" evidence="1">
    <location>
        <begin position="219"/>
        <end position="232"/>
    </location>
</feature>
<protein>
    <submittedName>
        <fullName evidence="2">Uncharacterized protein</fullName>
    </submittedName>
</protein>
<reference evidence="2 3" key="1">
    <citation type="submission" date="2018-03" db="EMBL/GenBank/DDBJ databases">
        <title>Genome assembly of novel Miniimonas species PCH200.</title>
        <authorList>
            <person name="Thakur V."/>
            <person name="Kumar V."/>
            <person name="Singh D."/>
        </authorList>
    </citation>
    <scope>NUCLEOTIDE SEQUENCE [LARGE SCALE GENOMIC DNA]</scope>
    <source>
        <strain evidence="2 3">PCH200</strain>
    </source>
</reference>
<accession>A0A2U1ZWV2</accession>
<name>A0A2U1ZWV2_9MICO</name>
<organism evidence="2 3">
    <name type="scientific">Serinibacter arcticus</name>
    <dbReference type="NCBI Taxonomy" id="1655435"/>
    <lineage>
        <taxon>Bacteria</taxon>
        <taxon>Bacillati</taxon>
        <taxon>Actinomycetota</taxon>
        <taxon>Actinomycetes</taxon>
        <taxon>Micrococcales</taxon>
        <taxon>Beutenbergiaceae</taxon>
        <taxon>Serinibacter</taxon>
    </lineage>
</organism>
<gene>
    <name evidence="2" type="ORF">C8046_12910</name>
</gene>
<evidence type="ECO:0000313" key="2">
    <source>
        <dbReference type="EMBL" id="PWD51420.1"/>
    </source>
</evidence>
<keyword evidence="3" id="KW-1185">Reference proteome</keyword>
<dbReference type="EMBL" id="PYHR01000002">
    <property type="protein sequence ID" value="PWD51420.1"/>
    <property type="molecule type" value="Genomic_DNA"/>
</dbReference>
<dbReference type="AlphaFoldDB" id="A0A2U1ZWV2"/>
<feature type="region of interest" description="Disordered" evidence="1">
    <location>
        <begin position="219"/>
        <end position="271"/>
    </location>
</feature>
<proteinExistence type="predicted"/>
<comment type="caution">
    <text evidence="2">The sequence shown here is derived from an EMBL/GenBank/DDBJ whole genome shotgun (WGS) entry which is preliminary data.</text>
</comment>
<dbReference type="Proteomes" id="UP000245166">
    <property type="component" value="Unassembled WGS sequence"/>
</dbReference>